<dbReference type="PANTHER" id="PTHR11956">
    <property type="entry name" value="ARGINYL-TRNA SYNTHETASE"/>
    <property type="match status" value="1"/>
</dbReference>
<evidence type="ECO:0000256" key="5">
    <source>
        <dbReference type="ARBA" id="ARBA00022840"/>
    </source>
</evidence>
<evidence type="ECO:0000256" key="6">
    <source>
        <dbReference type="ARBA" id="ARBA00022917"/>
    </source>
</evidence>
<name>A0ABQ6M7L2_9STRA</name>
<comment type="caution">
    <text evidence="11">The sequence shown here is derived from an EMBL/GenBank/DDBJ whole genome shotgun (WGS) entry which is preliminary data.</text>
</comment>
<dbReference type="PANTHER" id="PTHR11956:SF5">
    <property type="entry name" value="ARGININE--TRNA LIGASE, CYTOPLASMIC"/>
    <property type="match status" value="1"/>
</dbReference>
<dbReference type="Gene3D" id="3.40.50.620">
    <property type="entry name" value="HUPs"/>
    <property type="match status" value="1"/>
</dbReference>
<evidence type="ECO:0000256" key="8">
    <source>
        <dbReference type="ARBA" id="ARBA00049339"/>
    </source>
</evidence>
<dbReference type="EMBL" id="BRYB01003815">
    <property type="protein sequence ID" value="GMI21131.1"/>
    <property type="molecule type" value="Genomic_DNA"/>
</dbReference>
<organism evidence="11 12">
    <name type="scientific">Tetraparma gracilis</name>
    <dbReference type="NCBI Taxonomy" id="2962635"/>
    <lineage>
        <taxon>Eukaryota</taxon>
        <taxon>Sar</taxon>
        <taxon>Stramenopiles</taxon>
        <taxon>Ochrophyta</taxon>
        <taxon>Bolidophyceae</taxon>
        <taxon>Parmales</taxon>
        <taxon>Triparmaceae</taxon>
        <taxon>Tetraparma</taxon>
    </lineage>
</organism>
<accession>A0ABQ6M7L2</accession>
<dbReference type="EC" id="6.1.1.19" evidence="2"/>
<evidence type="ECO:0000259" key="10">
    <source>
        <dbReference type="SMART" id="SM00836"/>
    </source>
</evidence>
<keyword evidence="12" id="KW-1185">Reference proteome</keyword>
<evidence type="ECO:0000256" key="9">
    <source>
        <dbReference type="RuleBase" id="RU363038"/>
    </source>
</evidence>
<dbReference type="InterPro" id="IPR035684">
    <property type="entry name" value="ArgRS_core"/>
</dbReference>
<keyword evidence="3 9" id="KW-0436">Ligase</keyword>
<dbReference type="SMART" id="SM00836">
    <property type="entry name" value="DALR_1"/>
    <property type="match status" value="1"/>
</dbReference>
<reference evidence="11 12" key="1">
    <citation type="journal article" date="2023" name="Commun. Biol.">
        <title>Genome analysis of Parmales, the sister group of diatoms, reveals the evolutionary specialization of diatoms from phago-mixotrophs to photoautotrophs.</title>
        <authorList>
            <person name="Ban H."/>
            <person name="Sato S."/>
            <person name="Yoshikawa S."/>
            <person name="Yamada K."/>
            <person name="Nakamura Y."/>
            <person name="Ichinomiya M."/>
            <person name="Sato N."/>
            <person name="Blanc-Mathieu R."/>
            <person name="Endo H."/>
            <person name="Kuwata A."/>
            <person name="Ogata H."/>
        </authorList>
    </citation>
    <scope>NUCLEOTIDE SEQUENCE [LARGE SCALE GENOMIC DNA]</scope>
</reference>
<comment type="similarity">
    <text evidence="1 9">Belongs to the class-I aminoacyl-tRNA synthetase family.</text>
</comment>
<dbReference type="Gene3D" id="1.10.730.10">
    <property type="entry name" value="Isoleucyl-tRNA Synthetase, Domain 1"/>
    <property type="match status" value="1"/>
</dbReference>
<evidence type="ECO:0000313" key="11">
    <source>
        <dbReference type="EMBL" id="GMI21131.1"/>
    </source>
</evidence>
<sequence>MGGRANPLMIQKSDGGYGYDSTDMAALSYRLRTLKANRIVYITDFTQTDHFMMCFEAARLAGWWNETSHSVDHIGFGVVCGDDGKKFATRSGETVRLVDLLDESVARMEKGLRERAAEGKGSIPEDEIRATAEKIGYGAIKYFDLSRNPASNYVFSYDKMLDTRGNTGVYLMFAYARLKSIMNKSGADVKQLREAKTDIILEHVCERALAFELLRFSDVLVDVLTSLTPNKITDYLYSLSLCATSFVTECRVIQPDNPTEMNSRLVMLEEALRLH</sequence>
<evidence type="ECO:0000256" key="4">
    <source>
        <dbReference type="ARBA" id="ARBA00022741"/>
    </source>
</evidence>
<dbReference type="Pfam" id="PF00750">
    <property type="entry name" value="tRNA-synt_1d"/>
    <property type="match status" value="1"/>
</dbReference>
<dbReference type="SUPFAM" id="SSF52374">
    <property type="entry name" value="Nucleotidylyl transferase"/>
    <property type="match status" value="1"/>
</dbReference>
<keyword evidence="7 9" id="KW-0030">Aminoacyl-tRNA synthetase</keyword>
<evidence type="ECO:0000256" key="7">
    <source>
        <dbReference type="ARBA" id="ARBA00023146"/>
    </source>
</evidence>
<dbReference type="Pfam" id="PF05746">
    <property type="entry name" value="DALR_1"/>
    <property type="match status" value="1"/>
</dbReference>
<comment type="catalytic activity">
    <reaction evidence="8">
        <text>tRNA(Arg) + L-arginine + ATP = L-arginyl-tRNA(Arg) + AMP + diphosphate</text>
        <dbReference type="Rhea" id="RHEA:20301"/>
        <dbReference type="Rhea" id="RHEA-COMP:9658"/>
        <dbReference type="Rhea" id="RHEA-COMP:9673"/>
        <dbReference type="ChEBI" id="CHEBI:30616"/>
        <dbReference type="ChEBI" id="CHEBI:32682"/>
        <dbReference type="ChEBI" id="CHEBI:33019"/>
        <dbReference type="ChEBI" id="CHEBI:78442"/>
        <dbReference type="ChEBI" id="CHEBI:78513"/>
        <dbReference type="ChEBI" id="CHEBI:456215"/>
        <dbReference type="EC" id="6.1.1.19"/>
    </reaction>
</comment>
<evidence type="ECO:0000256" key="3">
    <source>
        <dbReference type="ARBA" id="ARBA00022598"/>
    </source>
</evidence>
<dbReference type="InterPro" id="IPR008909">
    <property type="entry name" value="DALR_anticod-bd"/>
</dbReference>
<dbReference type="SUPFAM" id="SSF47323">
    <property type="entry name" value="Anticodon-binding domain of a subclass of class I aminoacyl-tRNA synthetases"/>
    <property type="match status" value="1"/>
</dbReference>
<gene>
    <name evidence="11" type="ORF">TeGR_g11304</name>
</gene>
<protein>
    <recommendedName>
        <fullName evidence="2">arginine--tRNA ligase</fullName>
        <ecNumber evidence="2">6.1.1.19</ecNumber>
    </recommendedName>
</protein>
<keyword evidence="6 9" id="KW-0648">Protein biosynthesis</keyword>
<dbReference type="InterPro" id="IPR009080">
    <property type="entry name" value="tRNAsynth_Ia_anticodon-bd"/>
</dbReference>
<proteinExistence type="inferred from homology"/>
<dbReference type="Proteomes" id="UP001165060">
    <property type="component" value="Unassembled WGS sequence"/>
</dbReference>
<evidence type="ECO:0000256" key="1">
    <source>
        <dbReference type="ARBA" id="ARBA00005594"/>
    </source>
</evidence>
<feature type="domain" description="DALR anticodon binding" evidence="10">
    <location>
        <begin position="171"/>
        <end position="274"/>
    </location>
</feature>
<evidence type="ECO:0000313" key="12">
    <source>
        <dbReference type="Proteomes" id="UP001165060"/>
    </source>
</evidence>
<keyword evidence="5 9" id="KW-0067">ATP-binding</keyword>
<keyword evidence="4 9" id="KW-0547">Nucleotide-binding</keyword>
<dbReference type="InterPro" id="IPR014729">
    <property type="entry name" value="Rossmann-like_a/b/a_fold"/>
</dbReference>
<dbReference type="InterPro" id="IPR001278">
    <property type="entry name" value="Arg-tRNA-ligase"/>
</dbReference>
<evidence type="ECO:0000256" key="2">
    <source>
        <dbReference type="ARBA" id="ARBA00012837"/>
    </source>
</evidence>